<dbReference type="AlphaFoldDB" id="A0A1C4XEH6"/>
<evidence type="ECO:0000313" key="3">
    <source>
        <dbReference type="Proteomes" id="UP000199629"/>
    </source>
</evidence>
<gene>
    <name evidence="2" type="ORF">GA0070214_105411</name>
</gene>
<feature type="transmembrane region" description="Helical" evidence="1">
    <location>
        <begin position="71"/>
        <end position="92"/>
    </location>
</feature>
<name>A0A1C4XEH6_9ACTN</name>
<keyword evidence="3" id="KW-1185">Reference proteome</keyword>
<keyword evidence="1" id="KW-0472">Membrane</keyword>
<dbReference type="EMBL" id="FMCS01000005">
    <property type="protein sequence ID" value="SCF06531.1"/>
    <property type="molecule type" value="Genomic_DNA"/>
</dbReference>
<organism evidence="2 3">
    <name type="scientific">Micromonospora chaiyaphumensis</name>
    <dbReference type="NCBI Taxonomy" id="307119"/>
    <lineage>
        <taxon>Bacteria</taxon>
        <taxon>Bacillati</taxon>
        <taxon>Actinomycetota</taxon>
        <taxon>Actinomycetes</taxon>
        <taxon>Micromonosporales</taxon>
        <taxon>Micromonosporaceae</taxon>
        <taxon>Micromonospora</taxon>
    </lineage>
</organism>
<evidence type="ECO:0000256" key="1">
    <source>
        <dbReference type="SAM" id="Phobius"/>
    </source>
</evidence>
<feature type="transmembrane region" description="Helical" evidence="1">
    <location>
        <begin position="104"/>
        <end position="128"/>
    </location>
</feature>
<evidence type="ECO:0008006" key="4">
    <source>
        <dbReference type="Google" id="ProtNLM"/>
    </source>
</evidence>
<reference evidence="3" key="1">
    <citation type="submission" date="2016-06" db="EMBL/GenBank/DDBJ databases">
        <authorList>
            <person name="Varghese N."/>
            <person name="Submissions Spin"/>
        </authorList>
    </citation>
    <scope>NUCLEOTIDE SEQUENCE [LARGE SCALE GENOMIC DNA]</scope>
    <source>
        <strain evidence="3">DSM 45246</strain>
    </source>
</reference>
<dbReference type="RefSeq" id="WP_091263818.1">
    <property type="nucleotide sequence ID" value="NZ_FMCS01000005.1"/>
</dbReference>
<dbReference type="Proteomes" id="UP000199629">
    <property type="component" value="Unassembled WGS sequence"/>
</dbReference>
<keyword evidence="1" id="KW-0812">Transmembrane</keyword>
<feature type="transmembrane region" description="Helical" evidence="1">
    <location>
        <begin position="148"/>
        <end position="169"/>
    </location>
</feature>
<feature type="transmembrane region" description="Helical" evidence="1">
    <location>
        <begin position="181"/>
        <end position="202"/>
    </location>
</feature>
<proteinExistence type="predicted"/>
<accession>A0A1C4XEH6</accession>
<protein>
    <recommendedName>
        <fullName evidence="4">DUF4386 domain-containing protein</fullName>
    </recommendedName>
</protein>
<feature type="transmembrane region" description="Helical" evidence="1">
    <location>
        <begin position="214"/>
        <end position="232"/>
    </location>
</feature>
<keyword evidence="1" id="KW-1133">Transmembrane helix</keyword>
<evidence type="ECO:0000313" key="2">
    <source>
        <dbReference type="EMBL" id="SCF06531.1"/>
    </source>
</evidence>
<feature type="transmembrane region" description="Helical" evidence="1">
    <location>
        <begin position="21"/>
        <end position="41"/>
    </location>
</feature>
<sequence length="235" mass="24196">MSTITTGAGVEPVTPQAPARAGLGVAAGASLALFALMFGTWTPESPEVGRTDPAGIRAWAADAASTLQLNAFAGVLSVVALLVLTAALANLIRQAAPNSVLGGITLLGGGLLAAINTLVTGFTLLWVLPDLTTLDDATVQTWYATAHVGQMLGEVAVVAQSLLMGAFSLAALRGRIVARWLCWLGIVLAGAGLTSVAGVVVPSPVFQTTWLVGLYGWVLWPLLASVTFAVRLRRR</sequence>